<keyword evidence="2 4" id="KW-0238">DNA-binding</keyword>
<dbReference type="RefSeq" id="WP_106582424.1">
    <property type="nucleotide sequence ID" value="NZ_PYGA01000004.1"/>
</dbReference>
<reference evidence="6 7" key="1">
    <citation type="submission" date="2018-03" db="EMBL/GenBank/DDBJ databases">
        <title>Genomic Encyclopedia of Archaeal and Bacterial Type Strains, Phase II (KMG-II): from individual species to whole genera.</title>
        <authorList>
            <person name="Goeker M."/>
        </authorList>
    </citation>
    <scope>NUCLEOTIDE SEQUENCE [LARGE SCALE GENOMIC DNA]</scope>
    <source>
        <strain evidence="6 7">DSM 45312</strain>
    </source>
</reference>
<protein>
    <submittedName>
        <fullName evidence="6">TetR family transcriptional regulator</fullName>
    </submittedName>
</protein>
<keyword evidence="1" id="KW-0805">Transcription regulation</keyword>
<evidence type="ECO:0000259" key="5">
    <source>
        <dbReference type="PROSITE" id="PS50977"/>
    </source>
</evidence>
<dbReference type="PANTHER" id="PTHR30055:SF238">
    <property type="entry name" value="MYCOFACTOCIN BIOSYNTHESIS TRANSCRIPTIONAL REGULATOR MFTR-RELATED"/>
    <property type="match status" value="1"/>
</dbReference>
<dbReference type="AlphaFoldDB" id="A0A2P8DP27"/>
<name>A0A2P8DP27_9ACTN</name>
<dbReference type="InterPro" id="IPR041347">
    <property type="entry name" value="MftR_C"/>
</dbReference>
<dbReference type="Pfam" id="PF17754">
    <property type="entry name" value="TetR_C_14"/>
    <property type="match status" value="1"/>
</dbReference>
<keyword evidence="7" id="KW-1185">Reference proteome</keyword>
<dbReference type="Gene3D" id="1.10.357.10">
    <property type="entry name" value="Tetracycline Repressor, domain 2"/>
    <property type="match status" value="1"/>
</dbReference>
<dbReference type="EMBL" id="PYGA01000004">
    <property type="protein sequence ID" value="PSK98965.1"/>
    <property type="molecule type" value="Genomic_DNA"/>
</dbReference>
<dbReference type="SUPFAM" id="SSF46689">
    <property type="entry name" value="Homeodomain-like"/>
    <property type="match status" value="1"/>
</dbReference>
<evidence type="ECO:0000256" key="3">
    <source>
        <dbReference type="ARBA" id="ARBA00023163"/>
    </source>
</evidence>
<dbReference type="Pfam" id="PF00440">
    <property type="entry name" value="TetR_N"/>
    <property type="match status" value="1"/>
</dbReference>
<evidence type="ECO:0000256" key="4">
    <source>
        <dbReference type="PROSITE-ProRule" id="PRU00335"/>
    </source>
</evidence>
<proteinExistence type="predicted"/>
<dbReference type="PANTHER" id="PTHR30055">
    <property type="entry name" value="HTH-TYPE TRANSCRIPTIONAL REGULATOR RUTR"/>
    <property type="match status" value="1"/>
</dbReference>
<dbReference type="Gene3D" id="1.10.10.60">
    <property type="entry name" value="Homeodomain-like"/>
    <property type="match status" value="1"/>
</dbReference>
<gene>
    <name evidence="6" type="ORF">CLV63_104189</name>
</gene>
<dbReference type="InterPro" id="IPR050109">
    <property type="entry name" value="HTH-type_TetR-like_transc_reg"/>
</dbReference>
<dbReference type="Proteomes" id="UP000240542">
    <property type="component" value="Unassembled WGS sequence"/>
</dbReference>
<dbReference type="PROSITE" id="PS50977">
    <property type="entry name" value="HTH_TETR_2"/>
    <property type="match status" value="1"/>
</dbReference>
<evidence type="ECO:0000313" key="7">
    <source>
        <dbReference type="Proteomes" id="UP000240542"/>
    </source>
</evidence>
<feature type="domain" description="HTH tetR-type" evidence="5">
    <location>
        <begin position="17"/>
        <end position="77"/>
    </location>
</feature>
<keyword evidence="3" id="KW-0804">Transcription</keyword>
<dbReference type="GO" id="GO:0000976">
    <property type="term" value="F:transcription cis-regulatory region binding"/>
    <property type="evidence" value="ECO:0007669"/>
    <property type="project" value="TreeGrafter"/>
</dbReference>
<comment type="caution">
    <text evidence="6">The sequence shown here is derived from an EMBL/GenBank/DDBJ whole genome shotgun (WGS) entry which is preliminary data.</text>
</comment>
<organism evidence="6 7">
    <name type="scientific">Murinocardiopsis flavida</name>
    <dbReference type="NCBI Taxonomy" id="645275"/>
    <lineage>
        <taxon>Bacteria</taxon>
        <taxon>Bacillati</taxon>
        <taxon>Actinomycetota</taxon>
        <taxon>Actinomycetes</taxon>
        <taxon>Streptosporangiales</taxon>
        <taxon>Nocardiopsidaceae</taxon>
        <taxon>Murinocardiopsis</taxon>
    </lineage>
</organism>
<evidence type="ECO:0000256" key="1">
    <source>
        <dbReference type="ARBA" id="ARBA00023015"/>
    </source>
</evidence>
<dbReference type="OrthoDB" id="8688418at2"/>
<dbReference type="GO" id="GO:0003700">
    <property type="term" value="F:DNA-binding transcription factor activity"/>
    <property type="evidence" value="ECO:0007669"/>
    <property type="project" value="TreeGrafter"/>
</dbReference>
<dbReference type="InterPro" id="IPR001647">
    <property type="entry name" value="HTH_TetR"/>
</dbReference>
<dbReference type="InterPro" id="IPR009057">
    <property type="entry name" value="Homeodomain-like_sf"/>
</dbReference>
<evidence type="ECO:0000256" key="2">
    <source>
        <dbReference type="ARBA" id="ARBA00023125"/>
    </source>
</evidence>
<evidence type="ECO:0000313" key="6">
    <source>
        <dbReference type="EMBL" id="PSK98965.1"/>
    </source>
</evidence>
<feature type="DNA-binding region" description="H-T-H motif" evidence="4">
    <location>
        <begin position="40"/>
        <end position="59"/>
    </location>
</feature>
<sequence length="214" mass="22551">MAPGERVPAGLRERKKQQTRAALTRAAIRLTVERGFDDVTVEDVAAAAEVSVRTFRNYYSGKAEAIAAGHLQRALRIAEELRARPAAEPLWDALAAAVQAPFAPEPDTDTFTETGTDSPGARPWIGGLRLMLTEPAVRGEVLKADAAAQDALAAAIAERTGTAAEAMYPHLAAAVVSAALSVAVQRWLRSEEPGDIAPLLRDALAQVTAGLPAP</sequence>
<accession>A0A2P8DP27</accession>